<dbReference type="SUPFAM" id="SSF51735">
    <property type="entry name" value="NAD(P)-binding Rossmann-fold domains"/>
    <property type="match status" value="1"/>
</dbReference>
<evidence type="ECO:0000256" key="2">
    <source>
        <dbReference type="ARBA" id="ARBA00011643"/>
    </source>
</evidence>
<evidence type="ECO:0000256" key="6">
    <source>
        <dbReference type="PIRSR" id="PIRSR000185-1"/>
    </source>
</evidence>
<keyword evidence="7" id="KW-0547">Nucleotide-binding</keyword>
<dbReference type="InterPro" id="IPR046346">
    <property type="entry name" value="Aminoacid_DH-like_N_sf"/>
</dbReference>
<dbReference type="PIRSF" id="PIRSF000185">
    <property type="entry name" value="Glu_DH"/>
    <property type="match status" value="1"/>
</dbReference>
<feature type="active site" description="Proton donor" evidence="6">
    <location>
        <position position="130"/>
    </location>
</feature>
<dbReference type="Gene3D" id="3.40.50.720">
    <property type="entry name" value="NAD(P)-binding Rossmann-like Domain"/>
    <property type="match status" value="1"/>
</dbReference>
<dbReference type="PRINTS" id="PR00082">
    <property type="entry name" value="GLFDHDRGNASE"/>
</dbReference>
<dbReference type="SMART" id="SM00839">
    <property type="entry name" value="ELFV_dehydrog"/>
    <property type="match status" value="1"/>
</dbReference>
<dbReference type="InterPro" id="IPR006096">
    <property type="entry name" value="Glu/Leu/Phe/Val/Trp_DH_C"/>
</dbReference>
<accession>A0A543KGC1</accession>
<feature type="domain" description="Glutamate/phenylalanine/leucine/valine/L-tryptophan dehydrogenase C-terminal" evidence="10">
    <location>
        <begin position="206"/>
        <end position="448"/>
    </location>
</feature>
<feature type="binding site" evidence="7">
    <location>
        <position position="118"/>
    </location>
    <ligand>
        <name>substrate</name>
    </ligand>
</feature>
<dbReference type="InterPro" id="IPR050724">
    <property type="entry name" value="Glu_Leu_Phe_Val_DH"/>
</dbReference>
<dbReference type="GO" id="GO:0005829">
    <property type="term" value="C:cytosol"/>
    <property type="evidence" value="ECO:0007669"/>
    <property type="project" value="TreeGrafter"/>
</dbReference>
<dbReference type="InterPro" id="IPR014362">
    <property type="entry name" value="Glu_DH"/>
</dbReference>
<dbReference type="InterPro" id="IPR006097">
    <property type="entry name" value="Glu/Leu/Phe/Val/Trp_DH_dimer"/>
</dbReference>
<comment type="subunit">
    <text evidence="2">Homohexamer.</text>
</comment>
<keyword evidence="12" id="KW-1185">Reference proteome</keyword>
<comment type="caution">
    <text evidence="11">The sequence shown here is derived from an EMBL/GenBank/DDBJ whole genome shotgun (WGS) entry which is preliminary data.</text>
</comment>
<keyword evidence="3 5" id="KW-0560">Oxidoreductase</keyword>
<feature type="binding site" evidence="7">
    <location>
        <position position="115"/>
    </location>
    <ligand>
        <name>substrate</name>
    </ligand>
</feature>
<evidence type="ECO:0000256" key="4">
    <source>
        <dbReference type="ARBA" id="ARBA00048584"/>
    </source>
</evidence>
<comment type="similarity">
    <text evidence="1 5 9">Belongs to the Glu/Leu/Phe/Val dehydrogenases family.</text>
</comment>
<dbReference type="InterPro" id="IPR036291">
    <property type="entry name" value="NAD(P)-bd_dom_sf"/>
</dbReference>
<feature type="binding site" evidence="7">
    <location>
        <position position="213"/>
    </location>
    <ligand>
        <name>NAD(+)</name>
        <dbReference type="ChEBI" id="CHEBI:57540"/>
    </ligand>
</feature>
<evidence type="ECO:0000259" key="10">
    <source>
        <dbReference type="SMART" id="SM00839"/>
    </source>
</evidence>
<feature type="binding site" evidence="7">
    <location>
        <position position="379"/>
    </location>
    <ligand>
        <name>substrate</name>
    </ligand>
</feature>
<dbReference type="InterPro" id="IPR006095">
    <property type="entry name" value="Glu/Leu/Phe/Val/Trp_DH"/>
</dbReference>
<evidence type="ECO:0000256" key="3">
    <source>
        <dbReference type="ARBA" id="ARBA00023002"/>
    </source>
</evidence>
<dbReference type="Gene3D" id="1.10.285.10">
    <property type="entry name" value="Glutamate Dehydrogenase, chain A, domain 3"/>
    <property type="match status" value="2"/>
</dbReference>
<dbReference type="SUPFAM" id="SSF53223">
    <property type="entry name" value="Aminoacid dehydrogenase-like, N-terminal domain"/>
    <property type="match status" value="1"/>
</dbReference>
<dbReference type="EMBL" id="VFPT01000001">
    <property type="protein sequence ID" value="TQM94131.1"/>
    <property type="molecule type" value="Genomic_DNA"/>
</dbReference>
<evidence type="ECO:0000256" key="1">
    <source>
        <dbReference type="ARBA" id="ARBA00006382"/>
    </source>
</evidence>
<dbReference type="OrthoDB" id="9803297at2"/>
<feature type="binding site" evidence="7">
    <location>
        <position position="244"/>
    </location>
    <ligand>
        <name>NAD(+)</name>
        <dbReference type="ChEBI" id="CHEBI:57540"/>
    </ligand>
</feature>
<dbReference type="PANTHER" id="PTHR43571">
    <property type="entry name" value="NADP-SPECIFIC GLUTAMATE DEHYDROGENASE 1-RELATED"/>
    <property type="match status" value="1"/>
</dbReference>
<feature type="binding site" evidence="7">
    <location>
        <position position="94"/>
    </location>
    <ligand>
        <name>substrate</name>
    </ligand>
</feature>
<evidence type="ECO:0000313" key="11">
    <source>
        <dbReference type="EMBL" id="TQM94131.1"/>
    </source>
</evidence>
<dbReference type="GO" id="GO:0000166">
    <property type="term" value="F:nucleotide binding"/>
    <property type="evidence" value="ECO:0007669"/>
    <property type="project" value="UniProtKB-KW"/>
</dbReference>
<evidence type="ECO:0000256" key="7">
    <source>
        <dbReference type="PIRSR" id="PIRSR000185-2"/>
    </source>
</evidence>
<dbReference type="GO" id="GO:0006537">
    <property type="term" value="P:glutamate biosynthetic process"/>
    <property type="evidence" value="ECO:0007669"/>
    <property type="project" value="TreeGrafter"/>
</dbReference>
<gene>
    <name evidence="11" type="ORF">BD293_2796</name>
</gene>
<sequence>MKDRTETLLSGFMDQITARHAGEDEFLQAVEEVARDVLNVEKANSVFTQARVLERLAEPDRVISFRVTWRDDAGCVQINRGWRVQQTNLLGPYKGGIRWDPTVTASVLKFLAFEQSLKNALTGLPLGAAKGGADFEPAGRSQGEIERFAAAFMAELGQHIGPEYDVPAGDIGVGAPAVGLMTRAWTRQTRRWGGALTGKPLALGGSAMRAEATGYGLIYFLQAMLAEDNKTLKDKRIALSGRGNVSSHAARKALALGAKIITLSGRAGTWYAPDGVSSEALDWVLDASGDAAQDPPKDLGICFHAQKTPWHFEPDIALPCATQNEVQIEDARALGDSGCGYLAEGANMPVTAEAQAHLAKSGIVQAPGKAANAGGVAVSGLEMQQNAAFTFWEAEKVDRKLRNVMCGIHSLLKRERASCCTASGGIDYRRAANVAGYRRLAEAMIVGGVL</sequence>
<dbReference type="Pfam" id="PF02812">
    <property type="entry name" value="ELFV_dehydrog_N"/>
    <property type="match status" value="1"/>
</dbReference>
<dbReference type="AlphaFoldDB" id="A0A543KGC1"/>
<keyword evidence="7" id="KW-0520">NAD</keyword>
<evidence type="ECO:0000256" key="9">
    <source>
        <dbReference type="RuleBase" id="RU004417"/>
    </source>
</evidence>
<organism evidence="11 12">
    <name type="scientific">Roseinatronobacter monicus</name>
    <dbReference type="NCBI Taxonomy" id="393481"/>
    <lineage>
        <taxon>Bacteria</taxon>
        <taxon>Pseudomonadati</taxon>
        <taxon>Pseudomonadota</taxon>
        <taxon>Alphaproteobacteria</taxon>
        <taxon>Rhodobacterales</taxon>
        <taxon>Paracoccaceae</taxon>
        <taxon>Roseinatronobacter</taxon>
    </lineage>
</organism>
<name>A0A543KGC1_9RHOB</name>
<dbReference type="Proteomes" id="UP000320582">
    <property type="component" value="Unassembled WGS sequence"/>
</dbReference>
<evidence type="ECO:0000256" key="8">
    <source>
        <dbReference type="PIRSR" id="PIRSR000185-3"/>
    </source>
</evidence>
<evidence type="ECO:0000313" key="12">
    <source>
        <dbReference type="Proteomes" id="UP000320582"/>
    </source>
</evidence>
<dbReference type="FunFam" id="3.40.50.720:FF:000030">
    <property type="entry name" value="Glutamate dehydrogenase"/>
    <property type="match status" value="1"/>
</dbReference>
<dbReference type="GO" id="GO:0004354">
    <property type="term" value="F:glutamate dehydrogenase (NADP+) activity"/>
    <property type="evidence" value="ECO:0007669"/>
    <property type="project" value="UniProtKB-EC"/>
</dbReference>
<feature type="site" description="Important for catalysis" evidence="8">
    <location>
        <position position="170"/>
    </location>
</feature>
<protein>
    <recommendedName>
        <fullName evidence="5">Glutamate dehydrogenase</fullName>
    </recommendedName>
</protein>
<evidence type="ECO:0000256" key="5">
    <source>
        <dbReference type="PIRNR" id="PIRNR000185"/>
    </source>
</evidence>
<dbReference type="PANTHER" id="PTHR43571:SF1">
    <property type="entry name" value="NADP-SPECIFIC GLUTAMATE DEHYDROGENASE 1-RELATED"/>
    <property type="match status" value="1"/>
</dbReference>
<feature type="binding site" evidence="7">
    <location>
        <position position="169"/>
    </location>
    <ligand>
        <name>substrate</name>
    </ligand>
</feature>
<dbReference type="RefSeq" id="WP_142082561.1">
    <property type="nucleotide sequence ID" value="NZ_VFPT01000001.1"/>
</dbReference>
<dbReference type="Gene3D" id="3.40.50.10860">
    <property type="entry name" value="Leucine Dehydrogenase, chain A, domain 1"/>
    <property type="match status" value="1"/>
</dbReference>
<dbReference type="NCBIfam" id="NF006929">
    <property type="entry name" value="PRK09414.1"/>
    <property type="match status" value="1"/>
</dbReference>
<reference evidence="11 12" key="1">
    <citation type="submission" date="2019-06" db="EMBL/GenBank/DDBJ databases">
        <title>Genomic Encyclopedia of Archaeal and Bacterial Type Strains, Phase II (KMG-II): from individual species to whole genera.</title>
        <authorList>
            <person name="Goeker M."/>
        </authorList>
    </citation>
    <scope>NUCLEOTIDE SEQUENCE [LARGE SCALE GENOMIC DNA]</scope>
    <source>
        <strain evidence="11 12">DSM 18423</strain>
    </source>
</reference>
<comment type="catalytic activity">
    <reaction evidence="4">
        <text>L-glutamate + NADP(+) + H2O = 2-oxoglutarate + NH4(+) + NADPH + H(+)</text>
        <dbReference type="Rhea" id="RHEA:11612"/>
        <dbReference type="ChEBI" id="CHEBI:15377"/>
        <dbReference type="ChEBI" id="CHEBI:15378"/>
        <dbReference type="ChEBI" id="CHEBI:16810"/>
        <dbReference type="ChEBI" id="CHEBI:28938"/>
        <dbReference type="ChEBI" id="CHEBI:29985"/>
        <dbReference type="ChEBI" id="CHEBI:57783"/>
        <dbReference type="ChEBI" id="CHEBI:58349"/>
        <dbReference type="EC" id="1.4.1.4"/>
    </reaction>
</comment>
<dbReference type="Pfam" id="PF00208">
    <property type="entry name" value="ELFV_dehydrog"/>
    <property type="match status" value="1"/>
</dbReference>
<proteinExistence type="inferred from homology"/>